<feature type="domain" description="GS catalytic" evidence="6">
    <location>
        <begin position="116"/>
        <end position="471"/>
    </location>
</feature>
<evidence type="ECO:0000256" key="2">
    <source>
        <dbReference type="ARBA" id="ARBA00022598"/>
    </source>
</evidence>
<proteinExistence type="inferred from homology"/>
<reference evidence="7" key="1">
    <citation type="submission" date="2020-12" db="EMBL/GenBank/DDBJ databases">
        <title>Bacterial taxonomy.</title>
        <authorList>
            <person name="Pan X."/>
        </authorList>
    </citation>
    <scope>NUCLEOTIDE SEQUENCE</scope>
    <source>
        <strain evidence="7">B2012</strain>
    </source>
</reference>
<evidence type="ECO:0000313" key="7">
    <source>
        <dbReference type="EMBL" id="MBJ3776444.1"/>
    </source>
</evidence>
<comment type="caution">
    <text evidence="7">The sequence shown here is derived from an EMBL/GenBank/DDBJ whole genome shotgun (WGS) entry which is preliminary data.</text>
</comment>
<evidence type="ECO:0000313" key="8">
    <source>
        <dbReference type="Proteomes" id="UP000609531"/>
    </source>
</evidence>
<dbReference type="NCBIfam" id="TIGR03105">
    <property type="entry name" value="gln_synth_III"/>
    <property type="match status" value="1"/>
</dbReference>
<keyword evidence="2 7" id="KW-0436">Ligase</keyword>
<name>A0A934MLK1_9HYPH</name>
<dbReference type="SUPFAM" id="SSF54368">
    <property type="entry name" value="Glutamine synthetase, N-terminal domain"/>
    <property type="match status" value="1"/>
</dbReference>
<dbReference type="RefSeq" id="WP_198882350.1">
    <property type="nucleotide sequence ID" value="NZ_JAEKJA010000009.1"/>
</dbReference>
<dbReference type="PANTHER" id="PTHR43785:SF14">
    <property type="entry name" value="GLUTAMINE SYNTHETASE"/>
    <property type="match status" value="1"/>
</dbReference>
<dbReference type="InterPro" id="IPR014746">
    <property type="entry name" value="Gln_synth/guanido_kin_cat_dom"/>
</dbReference>
<evidence type="ECO:0000259" key="6">
    <source>
        <dbReference type="PROSITE" id="PS51987"/>
    </source>
</evidence>
<dbReference type="SUPFAM" id="SSF55931">
    <property type="entry name" value="Glutamine synthetase/guanido kinase"/>
    <property type="match status" value="1"/>
</dbReference>
<dbReference type="PANTHER" id="PTHR43785">
    <property type="entry name" value="GAMMA-GLUTAMYLPUTRESCINE SYNTHETASE"/>
    <property type="match status" value="1"/>
</dbReference>
<dbReference type="PROSITE" id="PS00181">
    <property type="entry name" value="GLNA_ATP"/>
    <property type="match status" value="1"/>
</dbReference>
<dbReference type="Gene3D" id="3.10.20.70">
    <property type="entry name" value="Glutamine synthetase, N-terminal domain"/>
    <property type="match status" value="1"/>
</dbReference>
<dbReference type="InterPro" id="IPR017536">
    <property type="entry name" value="Glutamine_synthetase_typeIII"/>
</dbReference>
<dbReference type="GO" id="GO:0006542">
    <property type="term" value="P:glutamine biosynthetic process"/>
    <property type="evidence" value="ECO:0007669"/>
    <property type="project" value="InterPro"/>
</dbReference>
<comment type="similarity">
    <text evidence="4 5">Belongs to the glutamine synthetase family.</text>
</comment>
<dbReference type="GO" id="GO:0004356">
    <property type="term" value="F:glutamine synthetase activity"/>
    <property type="evidence" value="ECO:0007669"/>
    <property type="project" value="UniProtKB-EC"/>
</dbReference>
<dbReference type="InterPro" id="IPR027303">
    <property type="entry name" value="Gln_synth_gly_rich_site"/>
</dbReference>
<dbReference type="InterPro" id="IPR008146">
    <property type="entry name" value="Gln_synth_cat_dom"/>
</dbReference>
<protein>
    <submittedName>
        <fullName evidence="7">Type III glutamate--ammonia ligase</fullName>
        <ecNumber evidence="7">6.3.1.2</ecNumber>
    </submittedName>
</protein>
<evidence type="ECO:0000256" key="5">
    <source>
        <dbReference type="RuleBase" id="RU000384"/>
    </source>
</evidence>
<accession>A0A934MLK1</accession>
<sequence>MSALDVTTADPSLPHQVADTKSALAKAGVKYCLPFYVDVHGVPKTKSVPLSHFGRMMSGSELFTGAALDGLGQGPQDDELALHPDPSHVVQLPWRPEVALIPGELRYHGEPWPMCSRTILQQQMKRAADMGLVFNLGIECEVYIVRRDPAALNGIAPNHAADDMARAAYDLSSTLLNYEFLDEVVGHMNAMGWDVYSFDHEDANGQFEFDFAYADAVTMADRFVIWRLMMKEIARKYGWEATMMPKPYADRTGSGAHFNMSLADIESGRNVSGDAADPRGCGLSKRAYQFIAGVKRHAPAIVATTCPTVNSYKRLIKTGSMTGYTWAPIFVSYGGNNRTHMLRVPMLSQASKSTSGARWECRAVDTSLNPYLAAAMMLAAGLDGIEQDLDPGDPIPVNMYELDDAALDTLGVTLLPRTLLESIEAFERDPLGRAVMGDALFASYVELKKKEWWDYHNQVSAWEVETYLTKF</sequence>
<organism evidence="7 8">
    <name type="scientific">Acuticoccus mangrovi</name>
    <dbReference type="NCBI Taxonomy" id="2796142"/>
    <lineage>
        <taxon>Bacteria</taxon>
        <taxon>Pseudomonadati</taxon>
        <taxon>Pseudomonadota</taxon>
        <taxon>Alphaproteobacteria</taxon>
        <taxon>Hyphomicrobiales</taxon>
        <taxon>Amorphaceae</taxon>
        <taxon>Acuticoccus</taxon>
    </lineage>
</organism>
<dbReference type="Proteomes" id="UP000609531">
    <property type="component" value="Unassembled WGS sequence"/>
</dbReference>
<keyword evidence="3" id="KW-0460">Magnesium</keyword>
<evidence type="ECO:0000256" key="1">
    <source>
        <dbReference type="ARBA" id="ARBA00001946"/>
    </source>
</evidence>
<dbReference type="SMART" id="SM01230">
    <property type="entry name" value="Gln-synt_C"/>
    <property type="match status" value="1"/>
</dbReference>
<dbReference type="PROSITE" id="PS51987">
    <property type="entry name" value="GS_CATALYTIC"/>
    <property type="match status" value="1"/>
</dbReference>
<dbReference type="InterPro" id="IPR036651">
    <property type="entry name" value="Gln_synt_N_sf"/>
</dbReference>
<keyword evidence="8" id="KW-1185">Reference proteome</keyword>
<dbReference type="EC" id="6.3.1.2" evidence="7"/>
<dbReference type="Gene3D" id="3.30.590.10">
    <property type="entry name" value="Glutamine synthetase/guanido kinase, catalytic domain"/>
    <property type="match status" value="1"/>
</dbReference>
<dbReference type="AlphaFoldDB" id="A0A934MLK1"/>
<gene>
    <name evidence="7" type="primary">glnT</name>
    <name evidence="7" type="ORF">JCR33_12130</name>
</gene>
<evidence type="ECO:0000256" key="4">
    <source>
        <dbReference type="PROSITE-ProRule" id="PRU01331"/>
    </source>
</evidence>
<comment type="cofactor">
    <cofactor evidence="1">
        <name>Mg(2+)</name>
        <dbReference type="ChEBI" id="CHEBI:18420"/>
    </cofactor>
</comment>
<evidence type="ECO:0000256" key="3">
    <source>
        <dbReference type="ARBA" id="ARBA00022842"/>
    </source>
</evidence>
<dbReference type="Pfam" id="PF00120">
    <property type="entry name" value="Gln-synt_C"/>
    <property type="match status" value="1"/>
</dbReference>
<dbReference type="EMBL" id="JAEKJA010000009">
    <property type="protein sequence ID" value="MBJ3776444.1"/>
    <property type="molecule type" value="Genomic_DNA"/>
</dbReference>